<reference evidence="1" key="2">
    <citation type="submission" date="2025-08" db="UniProtKB">
        <authorList>
            <consortium name="Ensembl"/>
        </authorList>
    </citation>
    <scope>IDENTIFICATION</scope>
    <source>
        <strain evidence="1">Thorbecke</strain>
    </source>
</reference>
<protein>
    <recommendedName>
        <fullName evidence="3">Brain protein I3</fullName>
    </recommendedName>
</protein>
<dbReference type="Pfam" id="PF10164">
    <property type="entry name" value="BRI3"/>
    <property type="match status" value="1"/>
</dbReference>
<name>A0A5F9DNP3_RABIT</name>
<dbReference type="Ensembl" id="ENSOCUT00000035462.1">
    <property type="protein sequence ID" value="ENSOCUP00000047248.1"/>
    <property type="gene ID" value="ENSOCUG00000035350.1"/>
</dbReference>
<dbReference type="EMBL" id="AAGW02009216">
    <property type="status" value="NOT_ANNOTATED_CDS"/>
    <property type="molecule type" value="Genomic_DNA"/>
</dbReference>
<dbReference type="GeneTree" id="ENSGT00940000167990"/>
<sequence>MVHPPMAATRAGPPSYNLETGQGDYVCSPHGYGAIPTQPCIPPPPNFAVFAFINPMVDNIHSRVVTCYPVNSVAVGMLEEGFTCLGIFWPVIPPSFGFMCCFASRERRCPSCVFNLRGEKYCFK</sequence>
<evidence type="ECO:0008006" key="3">
    <source>
        <dbReference type="Google" id="ProtNLM"/>
    </source>
</evidence>
<dbReference type="Proteomes" id="UP000001811">
    <property type="component" value="Chromosome 1"/>
</dbReference>
<organism evidence="1 2">
    <name type="scientific">Oryctolagus cuniculus</name>
    <name type="common">Rabbit</name>
    <dbReference type="NCBI Taxonomy" id="9986"/>
    <lineage>
        <taxon>Eukaryota</taxon>
        <taxon>Metazoa</taxon>
        <taxon>Chordata</taxon>
        <taxon>Craniata</taxon>
        <taxon>Vertebrata</taxon>
        <taxon>Euteleostomi</taxon>
        <taxon>Mammalia</taxon>
        <taxon>Eutheria</taxon>
        <taxon>Euarchontoglires</taxon>
        <taxon>Glires</taxon>
        <taxon>Lagomorpha</taxon>
        <taxon>Leporidae</taxon>
        <taxon>Oryctolagus</taxon>
    </lineage>
</organism>
<dbReference type="InParanoid" id="A0A5F9DNP3"/>
<keyword evidence="2" id="KW-1185">Reference proteome</keyword>
<reference evidence="1" key="3">
    <citation type="submission" date="2025-09" db="UniProtKB">
        <authorList>
            <consortium name="Ensembl"/>
        </authorList>
    </citation>
    <scope>IDENTIFICATION</scope>
    <source>
        <strain evidence="1">Thorbecke</strain>
    </source>
</reference>
<dbReference type="InterPro" id="IPR019317">
    <property type="entry name" value="BRI3"/>
</dbReference>
<accession>A0A5F9DNP3</accession>
<dbReference type="AlphaFoldDB" id="A0A5F9DNP3"/>
<dbReference type="Bgee" id="ENSOCUG00000035350">
    <property type="expression patterns" value="Expressed in skin of back"/>
</dbReference>
<proteinExistence type="predicted"/>
<evidence type="ECO:0000313" key="2">
    <source>
        <dbReference type="Proteomes" id="UP000001811"/>
    </source>
</evidence>
<evidence type="ECO:0000313" key="1">
    <source>
        <dbReference type="Ensembl" id="ENSOCUP00000047248.1"/>
    </source>
</evidence>
<reference evidence="1 2" key="1">
    <citation type="journal article" date="2011" name="Nature">
        <title>A high-resolution map of human evolutionary constraint using 29 mammals.</title>
        <authorList>
            <person name="Lindblad-Toh K."/>
            <person name="Garber M."/>
            <person name="Zuk O."/>
            <person name="Lin M.F."/>
            <person name="Parker B.J."/>
            <person name="Washietl S."/>
            <person name="Kheradpour P."/>
            <person name="Ernst J."/>
            <person name="Jordan G."/>
            <person name="Mauceli E."/>
            <person name="Ward L.D."/>
            <person name="Lowe C.B."/>
            <person name="Holloway A.K."/>
            <person name="Clamp M."/>
            <person name="Gnerre S."/>
            <person name="Alfoldi J."/>
            <person name="Beal K."/>
            <person name="Chang J."/>
            <person name="Clawson H."/>
            <person name="Cuff J."/>
            <person name="Di Palma F."/>
            <person name="Fitzgerald S."/>
            <person name="Flicek P."/>
            <person name="Guttman M."/>
            <person name="Hubisz M.J."/>
            <person name="Jaffe D.B."/>
            <person name="Jungreis I."/>
            <person name="Kent W.J."/>
            <person name="Kostka D."/>
            <person name="Lara M."/>
            <person name="Martins A.L."/>
            <person name="Massingham T."/>
            <person name="Moltke I."/>
            <person name="Raney B.J."/>
            <person name="Rasmussen M.D."/>
            <person name="Robinson J."/>
            <person name="Stark A."/>
            <person name="Vilella A.J."/>
            <person name="Wen J."/>
            <person name="Xie X."/>
            <person name="Zody M.C."/>
            <person name="Baldwin J."/>
            <person name="Bloom T."/>
            <person name="Chin C.W."/>
            <person name="Heiman D."/>
            <person name="Nicol R."/>
            <person name="Nusbaum C."/>
            <person name="Young S."/>
            <person name="Wilkinson J."/>
            <person name="Worley K.C."/>
            <person name="Kovar C.L."/>
            <person name="Muzny D.M."/>
            <person name="Gibbs R.A."/>
            <person name="Cree A."/>
            <person name="Dihn H.H."/>
            <person name="Fowler G."/>
            <person name="Jhangiani S."/>
            <person name="Joshi V."/>
            <person name="Lee S."/>
            <person name="Lewis L.R."/>
            <person name="Nazareth L.V."/>
            <person name="Okwuonu G."/>
            <person name="Santibanez J."/>
            <person name="Warren W.C."/>
            <person name="Mardis E.R."/>
            <person name="Weinstock G.M."/>
            <person name="Wilson R.K."/>
            <person name="Delehaunty K."/>
            <person name="Dooling D."/>
            <person name="Fronik C."/>
            <person name="Fulton L."/>
            <person name="Fulton B."/>
            <person name="Graves T."/>
            <person name="Minx P."/>
            <person name="Sodergren E."/>
            <person name="Birney E."/>
            <person name="Margulies E.H."/>
            <person name="Herrero J."/>
            <person name="Green E.D."/>
            <person name="Haussler D."/>
            <person name="Siepel A."/>
            <person name="Goldman N."/>
            <person name="Pollard K.S."/>
            <person name="Pedersen J.S."/>
            <person name="Lander E.S."/>
            <person name="Kellis M."/>
        </authorList>
    </citation>
    <scope>NUCLEOTIDE SEQUENCE [LARGE SCALE GENOMIC DNA]</scope>
    <source>
        <strain evidence="1 2">Thorbecke inbred</strain>
    </source>
</reference>